<dbReference type="KEGG" id="snep:Enr13x_55580"/>
<sequence>MGTAPRGAPVWAIYRDENASPTEASAAKKTKRGGKDRFAFSAPPWQRRRFIGAMESDYQRIVNRELPPPIVMPRP</sequence>
<dbReference type="AlphaFoldDB" id="A0A518HXU1"/>
<protein>
    <submittedName>
        <fullName evidence="2">Uncharacterized protein</fullName>
    </submittedName>
</protein>
<evidence type="ECO:0000313" key="2">
    <source>
        <dbReference type="EMBL" id="QDV45679.1"/>
    </source>
</evidence>
<proteinExistence type="predicted"/>
<accession>A0A518HXU1</accession>
<keyword evidence="3" id="KW-1185">Reference proteome</keyword>
<gene>
    <name evidence="2" type="ORF">Enr13x_55580</name>
</gene>
<evidence type="ECO:0000256" key="1">
    <source>
        <dbReference type="SAM" id="MobiDB-lite"/>
    </source>
</evidence>
<dbReference type="EMBL" id="CP037423">
    <property type="protein sequence ID" value="QDV45679.1"/>
    <property type="molecule type" value="Genomic_DNA"/>
</dbReference>
<name>A0A518HXU1_9BACT</name>
<evidence type="ECO:0000313" key="3">
    <source>
        <dbReference type="Proteomes" id="UP000319004"/>
    </source>
</evidence>
<feature type="region of interest" description="Disordered" evidence="1">
    <location>
        <begin position="20"/>
        <end position="39"/>
    </location>
</feature>
<dbReference type="Proteomes" id="UP000319004">
    <property type="component" value="Chromosome"/>
</dbReference>
<organism evidence="2 3">
    <name type="scientific">Stieleria neptunia</name>
    <dbReference type="NCBI Taxonomy" id="2527979"/>
    <lineage>
        <taxon>Bacteria</taxon>
        <taxon>Pseudomonadati</taxon>
        <taxon>Planctomycetota</taxon>
        <taxon>Planctomycetia</taxon>
        <taxon>Pirellulales</taxon>
        <taxon>Pirellulaceae</taxon>
        <taxon>Stieleria</taxon>
    </lineage>
</organism>
<reference evidence="2 3" key="1">
    <citation type="submission" date="2019-03" db="EMBL/GenBank/DDBJ databases">
        <title>Deep-cultivation of Planctomycetes and their phenomic and genomic characterization uncovers novel biology.</title>
        <authorList>
            <person name="Wiegand S."/>
            <person name="Jogler M."/>
            <person name="Boedeker C."/>
            <person name="Pinto D."/>
            <person name="Vollmers J."/>
            <person name="Rivas-Marin E."/>
            <person name="Kohn T."/>
            <person name="Peeters S.H."/>
            <person name="Heuer A."/>
            <person name="Rast P."/>
            <person name="Oberbeckmann S."/>
            <person name="Bunk B."/>
            <person name="Jeske O."/>
            <person name="Meyerdierks A."/>
            <person name="Storesund J.E."/>
            <person name="Kallscheuer N."/>
            <person name="Luecker S."/>
            <person name="Lage O.M."/>
            <person name="Pohl T."/>
            <person name="Merkel B.J."/>
            <person name="Hornburger P."/>
            <person name="Mueller R.-W."/>
            <person name="Bruemmer F."/>
            <person name="Labrenz M."/>
            <person name="Spormann A.M."/>
            <person name="Op den Camp H."/>
            <person name="Overmann J."/>
            <person name="Amann R."/>
            <person name="Jetten M.S.M."/>
            <person name="Mascher T."/>
            <person name="Medema M.H."/>
            <person name="Devos D.P."/>
            <person name="Kaster A.-K."/>
            <person name="Ovreas L."/>
            <person name="Rohde M."/>
            <person name="Galperin M.Y."/>
            <person name="Jogler C."/>
        </authorList>
    </citation>
    <scope>NUCLEOTIDE SEQUENCE [LARGE SCALE GENOMIC DNA]</scope>
    <source>
        <strain evidence="2 3">Enr13</strain>
    </source>
</reference>